<comment type="caution">
    <text evidence="1">The sequence shown here is derived from an EMBL/GenBank/DDBJ whole genome shotgun (WGS) entry which is preliminary data.</text>
</comment>
<dbReference type="Proteomes" id="UP001153678">
    <property type="component" value="Unassembled WGS sequence"/>
</dbReference>
<organism evidence="1 2">
    <name type="scientific">Funneliformis geosporum</name>
    <dbReference type="NCBI Taxonomy" id="1117311"/>
    <lineage>
        <taxon>Eukaryota</taxon>
        <taxon>Fungi</taxon>
        <taxon>Fungi incertae sedis</taxon>
        <taxon>Mucoromycota</taxon>
        <taxon>Glomeromycotina</taxon>
        <taxon>Glomeromycetes</taxon>
        <taxon>Glomerales</taxon>
        <taxon>Glomeraceae</taxon>
        <taxon>Funneliformis</taxon>
    </lineage>
</organism>
<reference evidence="1" key="1">
    <citation type="submission" date="2022-08" db="EMBL/GenBank/DDBJ databases">
        <authorList>
            <person name="Kallberg Y."/>
            <person name="Tangrot J."/>
            <person name="Rosling A."/>
        </authorList>
    </citation>
    <scope>NUCLEOTIDE SEQUENCE</scope>
    <source>
        <strain evidence="1">Wild A</strain>
    </source>
</reference>
<evidence type="ECO:0000313" key="2">
    <source>
        <dbReference type="Proteomes" id="UP001153678"/>
    </source>
</evidence>
<gene>
    <name evidence="1" type="ORF">FWILDA_LOCUS10307</name>
</gene>
<dbReference type="EMBL" id="CAMKVN010002618">
    <property type="protein sequence ID" value="CAI2181885.1"/>
    <property type="molecule type" value="Genomic_DNA"/>
</dbReference>
<proteinExistence type="predicted"/>
<keyword evidence="2" id="KW-1185">Reference proteome</keyword>
<accession>A0A9W4SVB1</accession>
<protein>
    <submittedName>
        <fullName evidence="1">15033_t:CDS:1</fullName>
    </submittedName>
</protein>
<name>A0A9W4SVB1_9GLOM</name>
<dbReference type="AlphaFoldDB" id="A0A9W4SVB1"/>
<dbReference type="OrthoDB" id="2334385at2759"/>
<sequence length="651" mass="74909">MNIVPENLINYISDFVNLNTARDTRDISVKINEGPSLALELDTNLTLEHIRNHFSNPDEELCIYDNMSFNGPKGKITQNDESRKRLGDILIKEGSLEILKILKPLDYPDEREVINKFNLDCGLKISSYGPTRSQKKALVFKKPKTPIEIHKSQYEENVVKICTTSHEELCLKNLIGGVKAALPWSPLSAGLSSGFSLSHERKNQTTHHKETSTDYNVDICVKLRGMINKNEISPTEEFKKDVDEALNSKDPFIELQKLTEQYGEYIILKVKLGGKGLKIINKKLSETAQQKSNKFSFGFNVDSKFAFGGDKIKYENDVQGWKDSLVDFTKWEIIEYEEIEPIFNILDEEQRNKVIKIIVEQKILFRKKESIKVGFSSNSVPYKHELKIPPTLQYDLKKCQIFASVSGEKRVFSVRVVYVSNSSASLLLHKIGNKKKYECYYNLQIDWIIIGYPSNFKMDEFKVISSDNTVDSNSIEIYDQFQKQELCLLATCAYNAPEESNNSPFKSNIVAGVHFCCDDSKLKAFRFTYDLESLKFDHLDENKLSNYFINYSLIKTPSAYYTLSKKISLERSYILYDVSDKHLWIRADKDLKFVSLFNLFNQSNPNDSNLGFANITSEHLVFKSLQSYTKKELHISYFCAPPEQTVYDAKW</sequence>
<evidence type="ECO:0000313" key="1">
    <source>
        <dbReference type="EMBL" id="CAI2181885.1"/>
    </source>
</evidence>